<protein>
    <recommendedName>
        <fullName evidence="4">Integral membrane protein</fullName>
    </recommendedName>
</protein>
<reference evidence="2 3" key="1">
    <citation type="submission" date="2014-02" db="EMBL/GenBank/DDBJ databases">
        <title>Draft genome sequence of Lysinibacillus odysseyi NBRC 100172.</title>
        <authorList>
            <person name="Zhang F."/>
            <person name="Wang G."/>
            <person name="Zhang L."/>
        </authorList>
    </citation>
    <scope>NUCLEOTIDE SEQUENCE [LARGE SCALE GENOMIC DNA]</scope>
    <source>
        <strain evidence="2 3">NBRC 100172</strain>
    </source>
</reference>
<evidence type="ECO:0000313" key="2">
    <source>
        <dbReference type="EMBL" id="KGR81996.1"/>
    </source>
</evidence>
<dbReference type="AlphaFoldDB" id="A0A0A3IB56"/>
<feature type="transmembrane region" description="Helical" evidence="1">
    <location>
        <begin position="86"/>
        <end position="103"/>
    </location>
</feature>
<keyword evidence="1" id="KW-0472">Membrane</keyword>
<feature type="transmembrane region" description="Helical" evidence="1">
    <location>
        <begin position="57"/>
        <end position="80"/>
    </location>
</feature>
<evidence type="ECO:0000313" key="3">
    <source>
        <dbReference type="Proteomes" id="UP000030437"/>
    </source>
</evidence>
<dbReference type="Proteomes" id="UP000030437">
    <property type="component" value="Unassembled WGS sequence"/>
</dbReference>
<dbReference type="RefSeq" id="WP_036159113.1">
    <property type="nucleotide sequence ID" value="NZ_AVCX01000001.1"/>
</dbReference>
<accession>A0A0A3IB56</accession>
<dbReference type="OrthoDB" id="2739093at2"/>
<comment type="caution">
    <text evidence="2">The sequence shown here is derived from an EMBL/GenBank/DDBJ whole genome shotgun (WGS) entry which is preliminary data.</text>
</comment>
<feature type="transmembrane region" description="Helical" evidence="1">
    <location>
        <begin position="31"/>
        <end position="50"/>
    </location>
</feature>
<dbReference type="eggNOG" id="ENOG503096Z">
    <property type="taxonomic scope" value="Bacteria"/>
</dbReference>
<evidence type="ECO:0008006" key="4">
    <source>
        <dbReference type="Google" id="ProtNLM"/>
    </source>
</evidence>
<dbReference type="NCBIfam" id="NF041646">
    <property type="entry name" value="VC0807_fam"/>
    <property type="match status" value="1"/>
</dbReference>
<dbReference type="STRING" id="1220589.CD32_22140"/>
<keyword evidence="3" id="KW-1185">Reference proteome</keyword>
<keyword evidence="1" id="KW-0812">Transmembrane</keyword>
<organism evidence="2 3">
    <name type="scientific">Lysinibacillus odysseyi 34hs-1 = NBRC 100172</name>
    <dbReference type="NCBI Taxonomy" id="1220589"/>
    <lineage>
        <taxon>Bacteria</taxon>
        <taxon>Bacillati</taxon>
        <taxon>Bacillota</taxon>
        <taxon>Bacilli</taxon>
        <taxon>Bacillales</taxon>
        <taxon>Bacillaceae</taxon>
        <taxon>Lysinibacillus</taxon>
    </lineage>
</organism>
<feature type="transmembrane region" description="Helical" evidence="1">
    <location>
        <begin position="7"/>
        <end position="25"/>
    </location>
</feature>
<evidence type="ECO:0000256" key="1">
    <source>
        <dbReference type="SAM" id="Phobius"/>
    </source>
</evidence>
<keyword evidence="1" id="KW-1133">Transmembrane helix</keyword>
<feature type="transmembrane region" description="Helical" evidence="1">
    <location>
        <begin position="173"/>
        <end position="195"/>
    </location>
</feature>
<feature type="transmembrane region" description="Helical" evidence="1">
    <location>
        <begin position="137"/>
        <end position="161"/>
    </location>
</feature>
<name>A0A0A3IB56_9BACI</name>
<sequence>MKGKAVLFDLLFYIALPLIMWNTMRGSLGDYATMLLASVPAILYGLYSFIEQRRVNFSGLFILVTLIIGTLIDVLSGSALQMLWNNVYYGACIGIFYILSMLVKRPIAYYFALDGAEMMGYERPDSKVFFSAKKKMIVLYLITFCYGLRSLIVAAVNVHLIGKYGVEAFDQGIIFKQILSWSITIISALGFLYVAKIDGQQKTKETDPAI</sequence>
<dbReference type="EMBL" id="JPVP01000060">
    <property type="protein sequence ID" value="KGR81996.1"/>
    <property type="molecule type" value="Genomic_DNA"/>
</dbReference>
<proteinExistence type="predicted"/>
<gene>
    <name evidence="2" type="ORF">CD32_22140</name>
</gene>